<comment type="caution">
    <text evidence="2">The sequence shown here is derived from an EMBL/GenBank/DDBJ whole genome shotgun (WGS) entry which is preliminary data.</text>
</comment>
<evidence type="ECO:0000313" key="3">
    <source>
        <dbReference type="Proteomes" id="UP000295221"/>
    </source>
</evidence>
<feature type="domain" description="NADPH-dependent 7-cyano-7-deazaguanine reductase N-terminal" evidence="1">
    <location>
        <begin position="15"/>
        <end position="129"/>
    </location>
</feature>
<dbReference type="Proteomes" id="UP000295221">
    <property type="component" value="Unassembled WGS sequence"/>
</dbReference>
<gene>
    <name evidence="2" type="ORF">EV194_11544</name>
</gene>
<dbReference type="InterPro" id="IPR050084">
    <property type="entry name" value="NADPH_dep_7-cyano-7-deazaG_red"/>
</dbReference>
<proteinExistence type="predicted"/>
<dbReference type="Gene3D" id="3.30.1130.10">
    <property type="match status" value="2"/>
</dbReference>
<dbReference type="Pfam" id="PF14819">
    <property type="entry name" value="QueF_N"/>
    <property type="match status" value="1"/>
</dbReference>
<dbReference type="EMBL" id="SLWK01000015">
    <property type="protein sequence ID" value="TCO05993.1"/>
    <property type="molecule type" value="Genomic_DNA"/>
</dbReference>
<name>A0A4R2GDI5_9BACT</name>
<dbReference type="Pfam" id="PF14489">
    <property type="entry name" value="QueF"/>
    <property type="match status" value="1"/>
</dbReference>
<dbReference type="RefSeq" id="WP_132434963.1">
    <property type="nucleotide sequence ID" value="NZ_SLWK01000015.1"/>
</dbReference>
<dbReference type="SUPFAM" id="SSF55620">
    <property type="entry name" value="Tetrahydrobiopterin biosynthesis enzymes-like"/>
    <property type="match status" value="1"/>
</dbReference>
<evidence type="ECO:0000313" key="2">
    <source>
        <dbReference type="EMBL" id="TCO05993.1"/>
    </source>
</evidence>
<dbReference type="PANTHER" id="PTHR34354:SF1">
    <property type="entry name" value="NADPH-DEPENDENT 7-CYANO-7-DEAZAGUANINE REDUCTASE"/>
    <property type="match status" value="1"/>
</dbReference>
<reference evidence="2 3" key="1">
    <citation type="submission" date="2019-03" db="EMBL/GenBank/DDBJ databases">
        <title>Genomic Encyclopedia of Type Strains, Phase IV (KMG-IV): sequencing the most valuable type-strain genomes for metagenomic binning, comparative biology and taxonomic classification.</title>
        <authorList>
            <person name="Goeker M."/>
        </authorList>
    </citation>
    <scope>NUCLEOTIDE SEQUENCE [LARGE SCALE GENOMIC DNA]</scope>
    <source>
        <strain evidence="2 3">DSM 24179</strain>
    </source>
</reference>
<accession>A0A4R2GDI5</accession>
<keyword evidence="3" id="KW-1185">Reference proteome</keyword>
<dbReference type="InterPro" id="IPR029500">
    <property type="entry name" value="QueF"/>
</dbReference>
<dbReference type="OrthoDB" id="9795077at2"/>
<evidence type="ECO:0000259" key="1">
    <source>
        <dbReference type="Pfam" id="PF14819"/>
    </source>
</evidence>
<dbReference type="InterPro" id="IPR029139">
    <property type="entry name" value="QueF_N"/>
</dbReference>
<sequence length="293" mass="33769">MQPIEAKLLGQQIAYPQKYTPEILVAVPRSLNREIYKIDDKQLPFIGCDIWHTYELSFLTLRGLPVAGMLKLRYSSDSTFLVESKSLKLYLNSFNMERFGSDAETGVKEVVEIIKKDLSDILKTAVEVTFFSDSDEVITHFDFHGYQLLETLDEIKNVDFNTFNETPELLIPTDKLTGKITVATHLLRSNCKITNQPDWGSAFILLKAEQLPELKGLLQYLVSIRNENHFHEEICEMIYKRLWDKFSPEELMVACIYTRRGGIDICPVRANSEELFPKFLCNAKELSAKMLRQ</sequence>
<dbReference type="PANTHER" id="PTHR34354">
    <property type="entry name" value="NADPH-DEPENDENT 7-CYANO-7-DEAZAGUANINE REDUCTASE"/>
    <property type="match status" value="1"/>
</dbReference>
<dbReference type="InterPro" id="IPR043133">
    <property type="entry name" value="GTP-CH-I_C/QueF"/>
</dbReference>
<dbReference type="GO" id="GO:0008616">
    <property type="term" value="P:tRNA queuosine(34) biosynthetic process"/>
    <property type="evidence" value="ECO:0007669"/>
    <property type="project" value="InterPro"/>
</dbReference>
<dbReference type="AlphaFoldDB" id="A0A4R2GDI5"/>
<dbReference type="GO" id="GO:0033739">
    <property type="term" value="F:preQ1 synthase activity"/>
    <property type="evidence" value="ECO:0007669"/>
    <property type="project" value="InterPro"/>
</dbReference>
<organism evidence="2 3">
    <name type="scientific">Natronoflexus pectinivorans</name>
    <dbReference type="NCBI Taxonomy" id="682526"/>
    <lineage>
        <taxon>Bacteria</taxon>
        <taxon>Pseudomonadati</taxon>
        <taxon>Bacteroidota</taxon>
        <taxon>Bacteroidia</taxon>
        <taxon>Marinilabiliales</taxon>
        <taxon>Marinilabiliaceae</taxon>
        <taxon>Natronoflexus</taxon>
    </lineage>
</organism>
<protein>
    <submittedName>
        <fullName evidence="2">7-cyano-7-deazaguanine reductase</fullName>
    </submittedName>
</protein>